<dbReference type="Proteomes" id="UP000230340">
    <property type="component" value="Unassembled WGS sequence"/>
</dbReference>
<dbReference type="Gene3D" id="3.30.2350.10">
    <property type="entry name" value="Pseudouridine synthase"/>
    <property type="match status" value="1"/>
</dbReference>
<dbReference type="PANTHER" id="PTHR21600">
    <property type="entry name" value="MITOCHONDRIAL RNA PSEUDOURIDINE SYNTHASE"/>
    <property type="match status" value="1"/>
</dbReference>
<reference evidence="4" key="1">
    <citation type="submission" date="2017-09" db="EMBL/GenBank/DDBJ databases">
        <title>Depth-based differentiation of microbial function through sediment-hosted aquifers and enrichment of novel symbionts in the deep terrestrial subsurface.</title>
        <authorList>
            <person name="Probst A.J."/>
            <person name="Ladd B."/>
            <person name="Jarett J.K."/>
            <person name="Geller-Mcgrath D.E."/>
            <person name="Sieber C.M.K."/>
            <person name="Emerson J.B."/>
            <person name="Anantharaman K."/>
            <person name="Thomas B.C."/>
            <person name="Malmstrom R."/>
            <person name="Stieglmeier M."/>
            <person name="Klingl A."/>
            <person name="Woyke T."/>
            <person name="Ryan C.M."/>
            <person name="Banfield J.F."/>
        </authorList>
    </citation>
    <scope>NUCLEOTIDE SEQUENCE [LARGE SCALE GENOMIC DNA]</scope>
</reference>
<dbReference type="GO" id="GO:0003723">
    <property type="term" value="F:RNA binding"/>
    <property type="evidence" value="ECO:0007669"/>
    <property type="project" value="InterPro"/>
</dbReference>
<dbReference type="GO" id="GO:0000455">
    <property type="term" value="P:enzyme-directed rRNA pseudouridine synthesis"/>
    <property type="evidence" value="ECO:0007669"/>
    <property type="project" value="TreeGrafter"/>
</dbReference>
<organism evidence="3 4">
    <name type="scientific">candidate division WWE3 bacterium CG08_land_8_20_14_0_20_40_13</name>
    <dbReference type="NCBI Taxonomy" id="1975084"/>
    <lineage>
        <taxon>Bacteria</taxon>
        <taxon>Katanobacteria</taxon>
    </lineage>
</organism>
<evidence type="ECO:0000256" key="1">
    <source>
        <dbReference type="ARBA" id="ARBA00010876"/>
    </source>
</evidence>
<dbReference type="Pfam" id="PF00849">
    <property type="entry name" value="PseudoU_synth_2"/>
    <property type="match status" value="1"/>
</dbReference>
<name>A0A2H0XE17_UNCKA</name>
<feature type="domain" description="Pseudouridine synthase RsuA/RluA-like" evidence="2">
    <location>
        <begin position="2"/>
        <end position="118"/>
    </location>
</feature>
<evidence type="ECO:0000313" key="3">
    <source>
        <dbReference type="EMBL" id="PIS23177.1"/>
    </source>
</evidence>
<comment type="similarity">
    <text evidence="1">Belongs to the pseudouridine synthase RluA family.</text>
</comment>
<dbReference type="EMBL" id="PEYT01000010">
    <property type="protein sequence ID" value="PIS23177.1"/>
    <property type="molecule type" value="Genomic_DNA"/>
</dbReference>
<dbReference type="GO" id="GO:0140098">
    <property type="term" value="F:catalytic activity, acting on RNA"/>
    <property type="evidence" value="ECO:0007669"/>
    <property type="project" value="UniProtKB-ARBA"/>
</dbReference>
<accession>A0A2H0XE17</accession>
<dbReference type="SUPFAM" id="SSF55120">
    <property type="entry name" value="Pseudouridine synthase"/>
    <property type="match status" value="1"/>
</dbReference>
<dbReference type="InterPro" id="IPR020103">
    <property type="entry name" value="PsdUridine_synth_cat_dom_sf"/>
</dbReference>
<dbReference type="AlphaFoldDB" id="A0A2H0XE17"/>
<dbReference type="PANTHER" id="PTHR21600:SF44">
    <property type="entry name" value="RIBOSOMAL LARGE SUBUNIT PSEUDOURIDINE SYNTHASE D"/>
    <property type="match status" value="1"/>
</dbReference>
<dbReference type="InterPro" id="IPR006145">
    <property type="entry name" value="PsdUridine_synth_RsuA/RluA"/>
</dbReference>
<dbReference type="InterPro" id="IPR050188">
    <property type="entry name" value="RluA_PseudoU_synthase"/>
</dbReference>
<evidence type="ECO:0000259" key="2">
    <source>
        <dbReference type="Pfam" id="PF00849"/>
    </source>
</evidence>
<dbReference type="GO" id="GO:0009982">
    <property type="term" value="F:pseudouridine synthase activity"/>
    <property type="evidence" value="ECO:0007669"/>
    <property type="project" value="InterPro"/>
</dbReference>
<protein>
    <recommendedName>
        <fullName evidence="2">Pseudouridine synthase RsuA/RluA-like domain-containing protein</fullName>
    </recommendedName>
</protein>
<proteinExistence type="inferred from homology"/>
<evidence type="ECO:0000313" key="4">
    <source>
        <dbReference type="Proteomes" id="UP000230340"/>
    </source>
</evidence>
<dbReference type="CDD" id="cd02869">
    <property type="entry name" value="PseudoU_synth_RluA_like"/>
    <property type="match status" value="1"/>
</dbReference>
<sequence>MHRLDKDTSGVLLIAKNPEVFANIQNQFKEREVVKEYIALVHGDLKEKLGRTNFVFTIDAPIGRNPRNRMKWAVVEGGREALTIFNFQFSIVKDQGCFSLIKCKPKTGRTHQIRVHLTALGYPIVGDPLYLGKKIRTMDLEWCPRMFLHAVKLGITHPVSGKEVVFESSLPNELQILVKN</sequence>
<gene>
    <name evidence="3" type="ORF">COT49_01625</name>
</gene>
<comment type="caution">
    <text evidence="3">The sequence shown here is derived from an EMBL/GenBank/DDBJ whole genome shotgun (WGS) entry which is preliminary data.</text>
</comment>